<dbReference type="EMBL" id="RXNS01000043">
    <property type="protein sequence ID" value="RTQ97020.1"/>
    <property type="molecule type" value="Genomic_DNA"/>
</dbReference>
<dbReference type="Proteomes" id="UP000267400">
    <property type="component" value="Unassembled WGS sequence"/>
</dbReference>
<evidence type="ECO:0000313" key="2">
    <source>
        <dbReference type="Proteomes" id="UP000267400"/>
    </source>
</evidence>
<gene>
    <name evidence="1" type="ORF">EKG36_20390</name>
</gene>
<evidence type="ECO:0000313" key="1">
    <source>
        <dbReference type="EMBL" id="RTQ97020.1"/>
    </source>
</evidence>
<keyword evidence="2" id="KW-1185">Reference proteome</keyword>
<reference evidence="1 2" key="1">
    <citation type="submission" date="2018-12" db="EMBL/GenBank/DDBJ databases">
        <authorList>
            <person name="Yu L."/>
        </authorList>
    </citation>
    <scope>NUCLEOTIDE SEQUENCE [LARGE SCALE GENOMIC DNA]</scope>
    <source>
        <strain evidence="1 2">11S</strain>
    </source>
</reference>
<dbReference type="AlphaFoldDB" id="A0A431UY88"/>
<accession>A0A431UY88</accession>
<protein>
    <submittedName>
        <fullName evidence="1">Uncharacterized protein</fullName>
    </submittedName>
</protein>
<comment type="caution">
    <text evidence="1">The sequence shown here is derived from an EMBL/GenBank/DDBJ whole genome shotgun (WGS) entry which is preliminary data.</text>
</comment>
<organism evidence="1 2">
    <name type="scientific">Halomonas nitroreducens</name>
    <dbReference type="NCBI Taxonomy" id="447425"/>
    <lineage>
        <taxon>Bacteria</taxon>
        <taxon>Pseudomonadati</taxon>
        <taxon>Pseudomonadota</taxon>
        <taxon>Gammaproteobacteria</taxon>
        <taxon>Oceanospirillales</taxon>
        <taxon>Halomonadaceae</taxon>
        <taxon>Halomonas</taxon>
    </lineage>
</organism>
<dbReference type="RefSeq" id="WP_126487110.1">
    <property type="nucleotide sequence ID" value="NZ_RXNS01000043.1"/>
</dbReference>
<name>A0A431UY88_9GAMM</name>
<proteinExistence type="predicted"/>
<sequence length="164" mass="19056">MKEIILLLSGMAIPFSLSLAREWLFERKLQNKLLTESVKNNAARLAKVQARLDTSFKTEAIRGPDESGLTKSKIGGIEVNDHEFDNYKSEFTKLRTEEETLTRLHLEHKRKIDTLMKYFAIQRENPLTKHHSEMYQRYINRSGTIKEISPARTVITLHQKVTSK</sequence>